<sequence>MLSKLFATTAMVAVLTSGALAADQSMNKDMTNNGQPVFSTEAGKDMTSESGYFEANANQILASRLLGATVYTEKGEAKAGDMAKADQPADAAKSADKTAANQQNTETTAKDDRVAKEDTTAAGGKATAENATTGNAAASDQAQNGMMDRMASVGDVNDVVMGKDGQAEAVVIGVGGFLGIGEKNVAVDFDKLSWVERDGEKWLMIDATRQDLENAPAFDVASVTGDQSNEQAADASAEQKAMTKDQTAMSQPKADGQNTAVPAEQQQAAAKDQPAAAAKDQQAMDNQAVDKETTAAVSHEGWQATAEGKLSAEELLGTRVYGANDEDIGEIGDVIVTADGKLDAYVVDVGGFLGIGEKPVALDASELQIMKNQDGDLRIFTAYTQDQLENQTAYDANAYANNRDEMLLR</sequence>
<evidence type="ECO:0000259" key="3">
    <source>
        <dbReference type="Pfam" id="PF05239"/>
    </source>
</evidence>
<dbReference type="Proteomes" id="UP000221168">
    <property type="component" value="Unassembled WGS sequence"/>
</dbReference>
<keyword evidence="2" id="KW-0732">Signal</keyword>
<feature type="signal peptide" evidence="2">
    <location>
        <begin position="1"/>
        <end position="21"/>
    </location>
</feature>
<dbReference type="RefSeq" id="WP_099303515.1">
    <property type="nucleotide sequence ID" value="NZ_PDVP01000001.1"/>
</dbReference>
<feature type="compositionally biased region" description="Low complexity" evidence="1">
    <location>
        <begin position="89"/>
        <end position="107"/>
    </location>
</feature>
<feature type="compositionally biased region" description="Basic and acidic residues" evidence="1">
    <location>
        <begin position="108"/>
        <end position="119"/>
    </location>
</feature>
<feature type="domain" description="PRC-barrel" evidence="3">
    <location>
        <begin position="152"/>
        <end position="210"/>
    </location>
</feature>
<proteinExistence type="predicted"/>
<dbReference type="PANTHER" id="PTHR36505:SF1">
    <property type="entry name" value="BLR1072 PROTEIN"/>
    <property type="match status" value="1"/>
</dbReference>
<accession>A0A2G1QUS1</accession>
<gene>
    <name evidence="4" type="ORF">CSC94_02885</name>
</gene>
<feature type="domain" description="PRC-barrel" evidence="3">
    <location>
        <begin position="309"/>
        <end position="379"/>
    </location>
</feature>
<dbReference type="Pfam" id="PF05239">
    <property type="entry name" value="PRC"/>
    <property type="match status" value="2"/>
</dbReference>
<comment type="caution">
    <text evidence="4">The sequence shown here is derived from an EMBL/GenBank/DDBJ whole genome shotgun (WGS) entry which is preliminary data.</text>
</comment>
<evidence type="ECO:0000313" key="5">
    <source>
        <dbReference type="Proteomes" id="UP000221168"/>
    </source>
</evidence>
<organism evidence="4 5">
    <name type="scientific">Zhengella mangrovi</name>
    <dbReference type="NCBI Taxonomy" id="1982044"/>
    <lineage>
        <taxon>Bacteria</taxon>
        <taxon>Pseudomonadati</taxon>
        <taxon>Pseudomonadota</taxon>
        <taxon>Alphaproteobacteria</taxon>
        <taxon>Hyphomicrobiales</taxon>
        <taxon>Notoacmeibacteraceae</taxon>
        <taxon>Zhengella</taxon>
    </lineage>
</organism>
<dbReference type="SUPFAM" id="SSF50346">
    <property type="entry name" value="PRC-barrel domain"/>
    <property type="match status" value="2"/>
</dbReference>
<keyword evidence="5" id="KW-1185">Reference proteome</keyword>
<feature type="chain" id="PRO_5013713170" evidence="2">
    <location>
        <begin position="22"/>
        <end position="409"/>
    </location>
</feature>
<reference evidence="4 5" key="1">
    <citation type="submission" date="2017-10" db="EMBL/GenBank/DDBJ databases">
        <title>Sedimentibacterium mangrovi gen. nov., sp. nov., a novel member of family Phyllobacteriacea isolated from mangrove sediment.</title>
        <authorList>
            <person name="Liao H."/>
            <person name="Tian Y."/>
        </authorList>
    </citation>
    <scope>NUCLEOTIDE SEQUENCE [LARGE SCALE GENOMIC DNA]</scope>
    <source>
        <strain evidence="4 5">X9-2-2</strain>
    </source>
</reference>
<feature type="compositionally biased region" description="Low complexity" evidence="1">
    <location>
        <begin position="120"/>
        <end position="138"/>
    </location>
</feature>
<evidence type="ECO:0000256" key="2">
    <source>
        <dbReference type="SAM" id="SignalP"/>
    </source>
</evidence>
<dbReference type="OrthoDB" id="7876889at2"/>
<evidence type="ECO:0000256" key="1">
    <source>
        <dbReference type="SAM" id="MobiDB-lite"/>
    </source>
</evidence>
<feature type="compositionally biased region" description="Polar residues" evidence="1">
    <location>
        <begin position="244"/>
        <end position="260"/>
    </location>
</feature>
<dbReference type="InterPro" id="IPR027275">
    <property type="entry name" value="PRC-brl_dom"/>
</dbReference>
<feature type="region of interest" description="Disordered" evidence="1">
    <location>
        <begin position="223"/>
        <end position="302"/>
    </location>
</feature>
<name>A0A2G1QUS1_9HYPH</name>
<protein>
    <submittedName>
        <fullName evidence="4">Photosystem reaction center subunit H</fullName>
    </submittedName>
</protein>
<dbReference type="AlphaFoldDB" id="A0A2G1QUS1"/>
<feature type="region of interest" description="Disordered" evidence="1">
    <location>
        <begin position="77"/>
        <end position="140"/>
    </location>
</feature>
<dbReference type="PANTHER" id="PTHR36505">
    <property type="entry name" value="BLR1072 PROTEIN"/>
    <property type="match status" value="1"/>
</dbReference>
<feature type="compositionally biased region" description="Low complexity" evidence="1">
    <location>
        <begin position="263"/>
        <end position="287"/>
    </location>
</feature>
<dbReference type="EMBL" id="PDVP01000001">
    <property type="protein sequence ID" value="PHP68948.1"/>
    <property type="molecule type" value="Genomic_DNA"/>
</dbReference>
<dbReference type="Gene3D" id="2.30.30.240">
    <property type="entry name" value="PRC-barrel domain"/>
    <property type="match status" value="2"/>
</dbReference>
<evidence type="ECO:0000313" key="4">
    <source>
        <dbReference type="EMBL" id="PHP68948.1"/>
    </source>
</evidence>
<dbReference type="InterPro" id="IPR011033">
    <property type="entry name" value="PRC_barrel-like_sf"/>
</dbReference>